<name>A0ABR0RHY9_9EURO</name>
<feature type="region of interest" description="Disordered" evidence="1">
    <location>
        <begin position="311"/>
        <end position="387"/>
    </location>
</feature>
<dbReference type="GeneID" id="90001115"/>
<feature type="compositionally biased region" description="Pro residues" evidence="1">
    <location>
        <begin position="506"/>
        <end position="516"/>
    </location>
</feature>
<evidence type="ECO:0000256" key="1">
    <source>
        <dbReference type="SAM" id="MobiDB-lite"/>
    </source>
</evidence>
<comment type="caution">
    <text evidence="2">The sequence shown here is derived from an EMBL/GenBank/DDBJ whole genome shotgun (WGS) entry which is preliminary data.</text>
</comment>
<feature type="compositionally biased region" description="Basic and acidic residues" evidence="1">
    <location>
        <begin position="645"/>
        <end position="662"/>
    </location>
</feature>
<feature type="region of interest" description="Disordered" evidence="1">
    <location>
        <begin position="118"/>
        <end position="177"/>
    </location>
</feature>
<feature type="region of interest" description="Disordered" evidence="1">
    <location>
        <begin position="400"/>
        <end position="589"/>
    </location>
</feature>
<proteinExistence type="predicted"/>
<feature type="compositionally biased region" description="Basic and acidic residues" evidence="1">
    <location>
        <begin position="319"/>
        <end position="333"/>
    </location>
</feature>
<feature type="region of interest" description="Disordered" evidence="1">
    <location>
        <begin position="700"/>
        <end position="734"/>
    </location>
</feature>
<dbReference type="RefSeq" id="XP_064728336.1">
    <property type="nucleotide sequence ID" value="XM_064876072.1"/>
</dbReference>
<feature type="compositionally biased region" description="Pro residues" evidence="1">
    <location>
        <begin position="558"/>
        <end position="579"/>
    </location>
</feature>
<feature type="compositionally biased region" description="Polar residues" evidence="1">
    <location>
        <begin position="135"/>
        <end position="154"/>
    </location>
</feature>
<feature type="compositionally biased region" description="Polar residues" evidence="1">
    <location>
        <begin position="448"/>
        <end position="460"/>
    </location>
</feature>
<reference evidence="2 3" key="1">
    <citation type="journal article" date="2023" name="Res Sq">
        <title>Genomic and morphological characterization of Knufia obscura isolated from the Mars 2020 spacecraft assembly facility.</title>
        <authorList>
            <person name="Chander A.M."/>
            <person name="Teixeira M.M."/>
            <person name="Singh N.K."/>
            <person name="Williams M.P."/>
            <person name="Parker C.W."/>
            <person name="Leo P."/>
            <person name="Stajich J.E."/>
            <person name="Torok T."/>
            <person name="Tighe S."/>
            <person name="Mason C.E."/>
            <person name="Venkateswaran K."/>
        </authorList>
    </citation>
    <scope>NUCLEOTIDE SEQUENCE [LARGE SCALE GENOMIC DNA]</scope>
    <source>
        <strain evidence="2 3">CCFEE 5817</strain>
    </source>
</reference>
<sequence length="734" mass="81154">MANSTPILLPSPKHRARAHSSRNSNPESGTSHINHIQPTTYAFMSAEMLSSSSPFDIDLTMDRQTRRKIRRSAGRSGGVFQLTEDAKNPWDLEYITQYPFQDNAYLPREAQPFSFFDESSDEELENKDEALFSSPPDNSSATYNHEPHQANNDSFVEHRAQSSSPCGSNTTPEDDSLLSALPSRLNVRKTSGQSTSSDDLELPSSVTLRKQTRAIIQSELASNLSTTSRQQTTQLRSNMDELASYLEKKLAAVRGMRSKGKPVPAFLRIHPENSYIATLQGRNRAQGIYNDKRAGVSQFSLDDQTALQKITGTGNGAVTDEKPETTHQKEHNDYSPLDLTTPRPSKFTETEVSAPAEHFEQQPAFTASRSSRASALQHPKPVPIAQSQLNVETLAFKPTRDPAWIPPRKPLPESVKNLPPIVDTEGLSEEQGELTSPSSSPKLRRRQTSPARSAPAQSRQRPPIRRAITRSYLDRKTLPPPPPKVQFSAAEKALPPPRVHFTPNPTDLPPPAPAPAPASASASLPTIPETTGPGIKTNSKPLPTQRPPDDTPAILRPGPKPKPPTSPSPHPTPKDPTPPQAEAEKLTPAQRYENLKQQVEDLSSITDQPVTKLWNRILKNSPDNEERYSLTAEHASRTVEASQISDKDEIKGVSSDKDNSRDADRQINYVAVAKGDSVRKVTYQVPKNTFMVEHLCEECGAEDEEEKRKRLKRESTLRALEGRGRYAERGGEKS</sequence>
<feature type="region of interest" description="Disordered" evidence="1">
    <location>
        <begin position="1"/>
        <end position="34"/>
    </location>
</feature>
<gene>
    <name evidence="2" type="ORF">PMZ80_007666</name>
</gene>
<organism evidence="2 3">
    <name type="scientific">Knufia obscura</name>
    <dbReference type="NCBI Taxonomy" id="1635080"/>
    <lineage>
        <taxon>Eukaryota</taxon>
        <taxon>Fungi</taxon>
        <taxon>Dikarya</taxon>
        <taxon>Ascomycota</taxon>
        <taxon>Pezizomycotina</taxon>
        <taxon>Eurotiomycetes</taxon>
        <taxon>Chaetothyriomycetidae</taxon>
        <taxon>Chaetothyriales</taxon>
        <taxon>Trichomeriaceae</taxon>
        <taxon>Knufia</taxon>
    </lineage>
</organism>
<dbReference type="EMBL" id="JAVHJV010000009">
    <property type="protein sequence ID" value="KAK5940246.1"/>
    <property type="molecule type" value="Genomic_DNA"/>
</dbReference>
<evidence type="ECO:0000313" key="2">
    <source>
        <dbReference type="EMBL" id="KAK5940246.1"/>
    </source>
</evidence>
<feature type="compositionally biased region" description="Basic and acidic residues" evidence="1">
    <location>
        <begin position="713"/>
        <end position="734"/>
    </location>
</feature>
<feature type="region of interest" description="Disordered" evidence="1">
    <location>
        <begin position="639"/>
        <end position="662"/>
    </location>
</feature>
<protein>
    <submittedName>
        <fullName evidence="2">Uncharacterized protein</fullName>
    </submittedName>
</protein>
<dbReference type="Proteomes" id="UP001334248">
    <property type="component" value="Unassembled WGS sequence"/>
</dbReference>
<keyword evidence="3" id="KW-1185">Reference proteome</keyword>
<feature type="compositionally biased region" description="Polar residues" evidence="1">
    <location>
        <begin position="161"/>
        <end position="171"/>
    </location>
</feature>
<accession>A0ABR0RHY9</accession>
<feature type="compositionally biased region" description="Polar residues" evidence="1">
    <location>
        <begin position="21"/>
        <end position="34"/>
    </location>
</feature>
<evidence type="ECO:0000313" key="3">
    <source>
        <dbReference type="Proteomes" id="UP001334248"/>
    </source>
</evidence>